<reference evidence="1 2" key="1">
    <citation type="submission" date="2020-04" db="EMBL/GenBank/DDBJ databases">
        <title>Genome sequencing of novel species.</title>
        <authorList>
            <person name="Heo J."/>
            <person name="Kim S.-J."/>
            <person name="Kim J.-S."/>
            <person name="Hong S.-B."/>
            <person name="Kwon S.-W."/>
        </authorList>
    </citation>
    <scope>NUCLEOTIDE SEQUENCE [LARGE SCALE GENOMIC DNA]</scope>
    <source>
        <strain evidence="1 2">CJU-R4</strain>
        <plasmid evidence="1 2">unnamed1</plasmid>
    </source>
</reference>
<dbReference type="KEGG" id="srho:HH216_25330"/>
<keyword evidence="2" id="KW-1185">Reference proteome</keyword>
<gene>
    <name evidence="1" type="ORF">HH216_25330</name>
</gene>
<dbReference type="Gene3D" id="2.30.42.10">
    <property type="match status" value="1"/>
</dbReference>
<evidence type="ECO:0000313" key="1">
    <source>
        <dbReference type="EMBL" id="QJD81666.1"/>
    </source>
</evidence>
<protein>
    <recommendedName>
        <fullName evidence="3">Peptidase S41</fullName>
    </recommendedName>
</protein>
<geneLocation type="plasmid" evidence="1 2">
    <name>unnamed1</name>
</geneLocation>
<dbReference type="Gene3D" id="3.30.750.44">
    <property type="match status" value="1"/>
</dbReference>
<proteinExistence type="predicted"/>
<dbReference type="SUPFAM" id="SSF52096">
    <property type="entry name" value="ClpP/crotonase"/>
    <property type="match status" value="1"/>
</dbReference>
<dbReference type="RefSeq" id="WP_169553683.1">
    <property type="nucleotide sequence ID" value="NZ_CP051678.1"/>
</dbReference>
<dbReference type="AlphaFoldDB" id="A0A7L5DTC0"/>
<evidence type="ECO:0008006" key="3">
    <source>
        <dbReference type="Google" id="ProtNLM"/>
    </source>
</evidence>
<sequence>MTTAAGRRSAPTAASTHSIAPFALVTASLTGDTVTAFDATRAWAEFEQLLRARYGYFKRPGVDGDSILGYFEPAAKRAKTKKDFIDILQVVAHNFADPHFIVGPFDPTDYSIIPTSADLFAQYRSGEVSLVDVRQDSDAQAQGLRPGATILSIDGRSPTAAIERLMGRPISSLSTTQINTGLNIALAGIRNQPRRVQIKSQPANQTYTLRPTAELVKQLRSDSLLRVGRQGDVSIIRFNNSLGNNQTISAFRTALLGVQDTRLLMLDFRNTPSGGNTTVARSIMGHFVEQEMPYQVHMVPSEERLFGVPRKFVEYVLPIRPFYRGRVVALGGYWTGSMGEGLLIGFDAIGAKTAGAGLADLLGALFNETLATSSAKVDLGEEMLFHINGQPRESFVPAIYLEAPEGRAGHDPLVELVISTLR</sequence>
<accession>A0A7L5DTC0</accession>
<dbReference type="InterPro" id="IPR029045">
    <property type="entry name" value="ClpP/crotonase-like_dom_sf"/>
</dbReference>
<dbReference type="EMBL" id="CP051678">
    <property type="protein sequence ID" value="QJD81666.1"/>
    <property type="molecule type" value="Genomic_DNA"/>
</dbReference>
<dbReference type="Proteomes" id="UP000501128">
    <property type="component" value="Plasmid unnamed1"/>
</dbReference>
<keyword evidence="1" id="KW-0614">Plasmid</keyword>
<evidence type="ECO:0000313" key="2">
    <source>
        <dbReference type="Proteomes" id="UP000501128"/>
    </source>
</evidence>
<organism evidence="1 2">
    <name type="scientific">Spirosoma rhododendri</name>
    <dbReference type="NCBI Taxonomy" id="2728024"/>
    <lineage>
        <taxon>Bacteria</taxon>
        <taxon>Pseudomonadati</taxon>
        <taxon>Bacteroidota</taxon>
        <taxon>Cytophagia</taxon>
        <taxon>Cytophagales</taxon>
        <taxon>Cytophagaceae</taxon>
        <taxon>Spirosoma</taxon>
    </lineage>
</organism>
<dbReference type="InterPro" id="IPR036034">
    <property type="entry name" value="PDZ_sf"/>
</dbReference>
<dbReference type="Gene3D" id="3.90.226.10">
    <property type="entry name" value="2-enoyl-CoA Hydratase, Chain A, domain 1"/>
    <property type="match status" value="1"/>
</dbReference>
<name>A0A7L5DTC0_9BACT</name>